<feature type="domain" description="PAC" evidence="3">
    <location>
        <begin position="89"/>
        <end position="141"/>
    </location>
</feature>
<accession>A0ABU2C0C9</accession>
<reference evidence="4 5" key="1">
    <citation type="submission" date="2023-07" db="EMBL/GenBank/DDBJ databases">
        <title>Sequencing the genomes of 1000 actinobacteria strains.</title>
        <authorList>
            <person name="Klenk H.-P."/>
        </authorList>
    </citation>
    <scope>NUCLEOTIDE SEQUENCE [LARGE SCALE GENOMIC DNA]</scope>
    <source>
        <strain evidence="4 5">DSM 19426</strain>
    </source>
</reference>
<dbReference type="EC" id="3.1.3.3" evidence="4"/>
<dbReference type="InterPro" id="IPR001932">
    <property type="entry name" value="PPM-type_phosphatase-like_dom"/>
</dbReference>
<organism evidence="4 5">
    <name type="scientific">Nocardioides marmoribigeumensis</name>
    <dbReference type="NCBI Taxonomy" id="433649"/>
    <lineage>
        <taxon>Bacteria</taxon>
        <taxon>Bacillati</taxon>
        <taxon>Actinomycetota</taxon>
        <taxon>Actinomycetes</taxon>
        <taxon>Propionibacteriales</taxon>
        <taxon>Nocardioidaceae</taxon>
        <taxon>Nocardioides</taxon>
    </lineage>
</organism>
<dbReference type="InterPro" id="IPR000014">
    <property type="entry name" value="PAS"/>
</dbReference>
<dbReference type="SUPFAM" id="SSF81606">
    <property type="entry name" value="PP2C-like"/>
    <property type="match status" value="1"/>
</dbReference>
<keyword evidence="1 4" id="KW-0378">Hydrolase</keyword>
<evidence type="ECO:0000256" key="1">
    <source>
        <dbReference type="ARBA" id="ARBA00022801"/>
    </source>
</evidence>
<dbReference type="GO" id="GO:0016787">
    <property type="term" value="F:hydrolase activity"/>
    <property type="evidence" value="ECO:0007669"/>
    <property type="project" value="UniProtKB-KW"/>
</dbReference>
<feature type="coiled-coil region" evidence="2">
    <location>
        <begin position="132"/>
        <end position="159"/>
    </location>
</feature>
<name>A0ABU2C0C9_9ACTN</name>
<evidence type="ECO:0000256" key="2">
    <source>
        <dbReference type="SAM" id="Coils"/>
    </source>
</evidence>
<keyword evidence="2" id="KW-0175">Coiled coil</keyword>
<comment type="caution">
    <text evidence="4">The sequence shown here is derived from an EMBL/GenBank/DDBJ whole genome shotgun (WGS) entry which is preliminary data.</text>
</comment>
<dbReference type="SMART" id="SM00331">
    <property type="entry name" value="PP2C_SIG"/>
    <property type="match status" value="1"/>
</dbReference>
<dbReference type="InterPro" id="IPR036457">
    <property type="entry name" value="PPM-type-like_dom_sf"/>
</dbReference>
<dbReference type="PANTHER" id="PTHR43156">
    <property type="entry name" value="STAGE II SPORULATION PROTEIN E-RELATED"/>
    <property type="match status" value="1"/>
</dbReference>
<evidence type="ECO:0000259" key="3">
    <source>
        <dbReference type="PROSITE" id="PS50113"/>
    </source>
</evidence>
<dbReference type="SUPFAM" id="SSF55785">
    <property type="entry name" value="PYP-like sensor domain (PAS domain)"/>
    <property type="match status" value="1"/>
</dbReference>
<protein>
    <submittedName>
        <fullName evidence="4">Sigma-B regulation protein RsbU (Phosphoserine phosphatase)</fullName>
        <ecNumber evidence="4">3.1.3.3</ecNumber>
    </submittedName>
</protein>
<dbReference type="Gene3D" id="3.60.40.10">
    <property type="entry name" value="PPM-type phosphatase domain"/>
    <property type="match status" value="1"/>
</dbReference>
<dbReference type="Pfam" id="PF07228">
    <property type="entry name" value="SpoIIE"/>
    <property type="match status" value="1"/>
</dbReference>
<keyword evidence="5" id="KW-1185">Reference proteome</keyword>
<dbReference type="EMBL" id="JAVDYG010000001">
    <property type="protein sequence ID" value="MDR7364092.1"/>
    <property type="molecule type" value="Genomic_DNA"/>
</dbReference>
<sequence length="415" mass="44685">MPLTRADEAFARALLEDDPVALYERAPCGYLSTTADGVLTKANATFLAWTGYEVDDVVGQPFTALLTKGGKIFHETHYAPMLRLQGFVRELAVDLVRKDGSRLPVLLNASLDRGDDGEPRVVRLAVFDATERRRYERELLRATQEAEAARARAEAAERRSRVLVDTLQQTLVPGTLPVVEGLELHGGYRPAGDGAEVGGDFYDVFPTSPDECWLILGDVSGKGVEAAVVTSLVRHATRVLVATLSDPVEVLAQLDVQLQRHDTDRYCTAVLVRMRRLEGTWEVLCASGGHPPALLRSGAQEASAVHPGGQVLGLVPHAEFASTRLTLGAGETLLLYTDGITEGRNPGGFFGERRLLETVSRAPSGARPLVETVLAAALEFQGDHTSDDIACLAVTVTAGEPTAQVLDEERSASRA</sequence>
<dbReference type="CDD" id="cd00130">
    <property type="entry name" value="PAS"/>
    <property type="match status" value="1"/>
</dbReference>
<evidence type="ECO:0000313" key="4">
    <source>
        <dbReference type="EMBL" id="MDR7364092.1"/>
    </source>
</evidence>
<dbReference type="InterPro" id="IPR052016">
    <property type="entry name" value="Bact_Sigma-Reg"/>
</dbReference>
<dbReference type="InterPro" id="IPR000700">
    <property type="entry name" value="PAS-assoc_C"/>
</dbReference>
<dbReference type="Gene3D" id="3.30.450.20">
    <property type="entry name" value="PAS domain"/>
    <property type="match status" value="1"/>
</dbReference>
<gene>
    <name evidence="4" type="ORF">J2S63_003645</name>
</gene>
<dbReference type="Proteomes" id="UP001183648">
    <property type="component" value="Unassembled WGS sequence"/>
</dbReference>
<evidence type="ECO:0000313" key="5">
    <source>
        <dbReference type="Proteomes" id="UP001183648"/>
    </source>
</evidence>
<proteinExistence type="predicted"/>
<dbReference type="InterPro" id="IPR035965">
    <property type="entry name" value="PAS-like_dom_sf"/>
</dbReference>
<dbReference type="Pfam" id="PF13426">
    <property type="entry name" value="PAS_9"/>
    <property type="match status" value="1"/>
</dbReference>
<dbReference type="PANTHER" id="PTHR43156:SF2">
    <property type="entry name" value="STAGE II SPORULATION PROTEIN E"/>
    <property type="match status" value="1"/>
</dbReference>
<dbReference type="RefSeq" id="WP_310305301.1">
    <property type="nucleotide sequence ID" value="NZ_BAAAPS010000005.1"/>
</dbReference>
<dbReference type="PROSITE" id="PS50113">
    <property type="entry name" value="PAC"/>
    <property type="match status" value="1"/>
</dbReference>
<dbReference type="NCBIfam" id="TIGR00229">
    <property type="entry name" value="sensory_box"/>
    <property type="match status" value="1"/>
</dbReference>